<keyword evidence="6" id="KW-0256">Endoplasmic reticulum</keyword>
<gene>
    <name evidence="15" type="ORF">ACLA_065710</name>
</gene>
<dbReference type="CDD" id="cd04044">
    <property type="entry name" value="C2A_Tricalbin-like"/>
    <property type="match status" value="1"/>
</dbReference>
<dbReference type="GO" id="GO:0061817">
    <property type="term" value="P:endoplasmic reticulum-plasma membrane tethering"/>
    <property type="evidence" value="ECO:0007669"/>
    <property type="project" value="InterPro"/>
</dbReference>
<feature type="domain" description="C2" evidence="13">
    <location>
        <begin position="588"/>
        <end position="708"/>
    </location>
</feature>
<dbReference type="InterPro" id="IPR035892">
    <property type="entry name" value="C2_domain_sf"/>
</dbReference>
<dbReference type="OrthoDB" id="1029639at2759"/>
<feature type="transmembrane region" description="Helical" evidence="12">
    <location>
        <begin position="184"/>
        <end position="217"/>
    </location>
</feature>
<dbReference type="GO" id="GO:0008289">
    <property type="term" value="F:lipid binding"/>
    <property type="evidence" value="ECO:0007669"/>
    <property type="project" value="UniProtKB-KW"/>
</dbReference>
<keyword evidence="9" id="KW-0446">Lipid-binding</keyword>
<feature type="compositionally biased region" description="Basic and acidic residues" evidence="11">
    <location>
        <begin position="897"/>
        <end position="906"/>
    </location>
</feature>
<dbReference type="InterPro" id="IPR052455">
    <property type="entry name" value="Tricalbin_domain"/>
</dbReference>
<feature type="region of interest" description="Disordered" evidence="11">
    <location>
        <begin position="1292"/>
        <end position="1343"/>
    </location>
</feature>
<feature type="domain" description="C2" evidence="13">
    <location>
        <begin position="1103"/>
        <end position="1223"/>
    </location>
</feature>
<evidence type="ECO:0000256" key="12">
    <source>
        <dbReference type="SAM" id="Phobius"/>
    </source>
</evidence>
<dbReference type="KEGG" id="act:ACLA_065710"/>
<feature type="region of interest" description="Disordered" evidence="11">
    <location>
        <begin position="1483"/>
        <end position="1524"/>
    </location>
</feature>
<dbReference type="GO" id="GO:0006869">
    <property type="term" value="P:lipid transport"/>
    <property type="evidence" value="ECO:0007669"/>
    <property type="project" value="UniProtKB-KW"/>
</dbReference>
<dbReference type="InterPro" id="IPR037762">
    <property type="entry name" value="C2C_Tricalbin"/>
</dbReference>
<feature type="compositionally biased region" description="Basic and acidic residues" evidence="11">
    <location>
        <begin position="1"/>
        <end position="12"/>
    </location>
</feature>
<evidence type="ECO:0000256" key="4">
    <source>
        <dbReference type="ARBA" id="ARBA00022692"/>
    </source>
</evidence>
<dbReference type="GeneID" id="4704626"/>
<name>A1CG57_ASPCL</name>
<dbReference type="InterPro" id="IPR037761">
    <property type="entry name" value="C2A_Tricalbin"/>
</dbReference>
<keyword evidence="16" id="KW-1185">Reference proteome</keyword>
<evidence type="ECO:0000256" key="11">
    <source>
        <dbReference type="SAM" id="MobiDB-lite"/>
    </source>
</evidence>
<evidence type="ECO:0000256" key="5">
    <source>
        <dbReference type="ARBA" id="ARBA00022737"/>
    </source>
</evidence>
<dbReference type="InterPro" id="IPR017147">
    <property type="entry name" value="Tricalbin"/>
</dbReference>
<feature type="region of interest" description="Disordered" evidence="11">
    <location>
        <begin position="880"/>
        <end position="955"/>
    </location>
</feature>
<dbReference type="InterPro" id="IPR037756">
    <property type="entry name" value="C2D_Tricalbin"/>
</dbReference>
<evidence type="ECO:0000256" key="2">
    <source>
        <dbReference type="ARBA" id="ARBA00022448"/>
    </source>
</evidence>
<dbReference type="InterPro" id="IPR000008">
    <property type="entry name" value="C2_dom"/>
</dbReference>
<dbReference type="HOGENOM" id="CLU_001661_0_0_1"/>
<evidence type="ECO:0000259" key="14">
    <source>
        <dbReference type="PROSITE" id="PS51847"/>
    </source>
</evidence>
<feature type="domain" description="C2" evidence="13">
    <location>
        <begin position="728"/>
        <end position="845"/>
    </location>
</feature>
<evidence type="ECO:0000256" key="6">
    <source>
        <dbReference type="ARBA" id="ARBA00022824"/>
    </source>
</evidence>
<feature type="compositionally biased region" description="Low complexity" evidence="11">
    <location>
        <begin position="923"/>
        <end position="938"/>
    </location>
</feature>
<keyword evidence="3" id="KW-0597">Phosphoprotein</keyword>
<dbReference type="Pfam" id="PF00168">
    <property type="entry name" value="C2"/>
    <property type="match status" value="5"/>
</dbReference>
<dbReference type="PIRSF" id="PIRSF037232">
    <property type="entry name" value="Tricalbin"/>
    <property type="match status" value="1"/>
</dbReference>
<evidence type="ECO:0000256" key="9">
    <source>
        <dbReference type="ARBA" id="ARBA00023121"/>
    </source>
</evidence>
<accession>A1CG57</accession>
<dbReference type="CDD" id="cd04052">
    <property type="entry name" value="C2B_Tricalbin-like"/>
    <property type="match status" value="1"/>
</dbReference>
<feature type="compositionally biased region" description="Polar residues" evidence="11">
    <location>
        <begin position="911"/>
        <end position="922"/>
    </location>
</feature>
<keyword evidence="4 12" id="KW-0812">Transmembrane</keyword>
<protein>
    <submittedName>
        <fullName evidence="15">Membrane bound C2 domain protein (Vp115), putative</fullName>
    </submittedName>
</protein>
<feature type="compositionally biased region" description="Low complexity" evidence="11">
    <location>
        <begin position="1311"/>
        <end position="1320"/>
    </location>
</feature>
<dbReference type="VEuPathDB" id="FungiDB:ACLA_065710"/>
<evidence type="ECO:0000313" key="16">
    <source>
        <dbReference type="Proteomes" id="UP000006701"/>
    </source>
</evidence>
<dbReference type="PROSITE" id="PS51847">
    <property type="entry name" value="SMP"/>
    <property type="match status" value="1"/>
</dbReference>
<feature type="domain" description="SMP-LTD" evidence="14">
    <location>
        <begin position="244"/>
        <end position="449"/>
    </location>
</feature>
<dbReference type="SUPFAM" id="SSF49562">
    <property type="entry name" value="C2 domain (Calcium/lipid-binding domain, CaLB)"/>
    <property type="match status" value="5"/>
</dbReference>
<feature type="compositionally biased region" description="Acidic residues" evidence="11">
    <location>
        <begin position="880"/>
        <end position="893"/>
    </location>
</feature>
<dbReference type="Pfam" id="PF24920">
    <property type="entry name" value="C2_TCB1"/>
    <property type="match status" value="1"/>
</dbReference>
<feature type="compositionally biased region" description="Acidic residues" evidence="11">
    <location>
        <begin position="1296"/>
        <end position="1306"/>
    </location>
</feature>
<dbReference type="CDD" id="cd04040">
    <property type="entry name" value="C2D_Tricalbin-like"/>
    <property type="match status" value="1"/>
</dbReference>
<dbReference type="RefSeq" id="XP_001272363.1">
    <property type="nucleotide sequence ID" value="XM_001272362.1"/>
</dbReference>
<dbReference type="PANTHER" id="PTHR46980:SF2">
    <property type="entry name" value="TRICALBIN-1-RELATED"/>
    <property type="match status" value="1"/>
</dbReference>
<dbReference type="InterPro" id="IPR031468">
    <property type="entry name" value="SMP_LBD"/>
</dbReference>
<reference evidence="15 16" key="1">
    <citation type="journal article" date="2008" name="PLoS Genet.">
        <title>Genomic islands in the pathogenic filamentous fungus Aspergillus fumigatus.</title>
        <authorList>
            <person name="Fedorova N.D."/>
            <person name="Khaldi N."/>
            <person name="Joardar V.S."/>
            <person name="Maiti R."/>
            <person name="Amedeo P."/>
            <person name="Anderson M.J."/>
            <person name="Crabtree J."/>
            <person name="Silva J.C."/>
            <person name="Badger J.H."/>
            <person name="Albarraq A."/>
            <person name="Angiuoli S."/>
            <person name="Bussey H."/>
            <person name="Bowyer P."/>
            <person name="Cotty P.J."/>
            <person name="Dyer P.S."/>
            <person name="Egan A."/>
            <person name="Galens K."/>
            <person name="Fraser-Liggett C.M."/>
            <person name="Haas B.J."/>
            <person name="Inman J.M."/>
            <person name="Kent R."/>
            <person name="Lemieux S."/>
            <person name="Malavazi I."/>
            <person name="Orvis J."/>
            <person name="Roemer T."/>
            <person name="Ronning C.M."/>
            <person name="Sundaram J.P."/>
            <person name="Sutton G."/>
            <person name="Turner G."/>
            <person name="Venter J.C."/>
            <person name="White O.R."/>
            <person name="Whitty B.R."/>
            <person name="Youngman P."/>
            <person name="Wolfe K.H."/>
            <person name="Goldman G.H."/>
            <person name="Wortman J.R."/>
            <person name="Jiang B."/>
            <person name="Denning D.W."/>
            <person name="Nierman W.C."/>
        </authorList>
    </citation>
    <scope>NUCLEOTIDE SEQUENCE [LARGE SCALE GENOMIC DNA]</scope>
    <source>
        <strain evidence="16">ATCC 1007 / CBS 513.65 / DSM 816 / NCTC 3887 / NRRL 1</strain>
    </source>
</reference>
<dbReference type="GO" id="GO:0005789">
    <property type="term" value="C:endoplasmic reticulum membrane"/>
    <property type="evidence" value="ECO:0007669"/>
    <property type="project" value="UniProtKB-SubCell"/>
</dbReference>
<dbReference type="Gene3D" id="2.60.40.150">
    <property type="entry name" value="C2 domain"/>
    <property type="match status" value="4"/>
</dbReference>
<evidence type="ECO:0000256" key="3">
    <source>
        <dbReference type="ARBA" id="ARBA00022553"/>
    </source>
</evidence>
<dbReference type="InterPro" id="IPR037765">
    <property type="entry name" value="C2B_Tricalbin"/>
</dbReference>
<proteinExistence type="predicted"/>
<comment type="subcellular location">
    <subcellularLocation>
        <location evidence="1">Endoplasmic reticulum membrane</location>
    </subcellularLocation>
</comment>
<keyword evidence="2" id="KW-0813">Transport</keyword>
<feature type="compositionally biased region" description="Basic and acidic residues" evidence="11">
    <location>
        <begin position="115"/>
        <end position="132"/>
    </location>
</feature>
<feature type="domain" description="C2" evidence="13">
    <location>
        <begin position="444"/>
        <end position="563"/>
    </location>
</feature>
<dbReference type="CDD" id="cd21678">
    <property type="entry name" value="SMP_TCB"/>
    <property type="match status" value="1"/>
</dbReference>
<dbReference type="PROSITE" id="PS50004">
    <property type="entry name" value="C2"/>
    <property type="match status" value="4"/>
</dbReference>
<dbReference type="SMART" id="SM00239">
    <property type="entry name" value="C2"/>
    <property type="match status" value="5"/>
</dbReference>
<dbReference type="Proteomes" id="UP000006701">
    <property type="component" value="Unassembled WGS sequence"/>
</dbReference>
<dbReference type="CDD" id="cd04045">
    <property type="entry name" value="C2C_Tricalbin-like"/>
    <property type="match status" value="1"/>
</dbReference>
<dbReference type="eggNOG" id="KOG1012">
    <property type="taxonomic scope" value="Eukaryota"/>
</dbReference>
<evidence type="ECO:0000256" key="1">
    <source>
        <dbReference type="ARBA" id="ARBA00004586"/>
    </source>
</evidence>
<evidence type="ECO:0000259" key="13">
    <source>
        <dbReference type="PROSITE" id="PS50004"/>
    </source>
</evidence>
<keyword evidence="5" id="KW-0677">Repeat</keyword>
<feature type="compositionally biased region" description="Polar residues" evidence="11">
    <location>
        <begin position="1328"/>
        <end position="1338"/>
    </location>
</feature>
<sequence length="1524" mass="168484">MASQNVEDRMGELRQQGAIATAQAASKDPQSDLRPEAVEKVLVEETRKAGVPAYTFQPDASPEEKAAVAQAQLPPGFHHDRKPKGKAIVTDVDDGTPDQYDLPPPKSATEVLQEEASKTSEEKKEGKELTEDMRWARDRTGWAPQFDKPQTEEEKQEGTLLDHQDFLESKLDDKFFGDWYHNAAVIIFACLASWLVAVLGGGLGWIFIVMAACSTYYRTSIRRVRRNFRDDVNREMAKQRLETDTESLEWINSFLVKFWPIYAPVLCDTIINSVDQVLSTSTPAMLDSLRLKTFILGSKPPRLEHVKTYPKTEVDTVIMDWKFSFTPNDVMDLTARQLKNKINPKIVLEVRLGKGVVSKGLDVIVQDMACSGLMRVKVKLQIPFPHIERVDVCFLERPEIDYVCKPLGGDTLGFDINFIPGLETFIKEQIHNNLGPMMYAPNVFPIEIAKMLAGNPVDQAIGVVAVTLHGARQLKNPDKFSGTPDPYAVVSLNNRLELGRTKTIHDTDSPRWGETIYVIITSFAESLTIVPYDWNEFRKDKELGTATFPLDRLEEQPEHESIDLEVMASGRSRGAIHADIRFFPVLEGRKLENGETETPPELNTGIARFTVEQAKDLDASKSIVGQLNPYGVLLLNGKEIHITKKLKRTNNPIFQDNSKEFLITDRKSARLGLIIKDDRDLLTDPIIGSYQIKLNDMLKMMEKGQDWFHLHGAKSGRVKLTLQWKPVAIGGISGSAGYIDPIGVMRLHFKKATDLRNLEKMGKSDPYVRVLLSGIMKGRTVTFRNNLNPEWDEVVYVPVRSAREKLTLEVMDEESINSDRSLGSLELNAADYVHENENGEYETDDEKQLIASPLRLGNREKGILHYTVAFYPAVPVVNPEDEAEDEEGEEAEGLDLPGRKSIDSKRKSQHSKNPSVDSKASKTNGQNGVATNGTTTNGVSDLKVPGRRGSFSTVGSKTKDAEIMSVRSIKTVPKTYIGAEDVSKYESGFLVFKFHEAQLARSNVQLEVLMDDHMFPSYSSPKIRSKSAKLVDVGDAFVRELEFSKITLRLVDKNDHKDDSDEHTVAKLTGDTLPTLQRILYAPTELVLRSNDGEVSKVTVSARYIPVKMKLDPSESINNMGTLRVDVLDAAELPSADRNGFSDPYCKFRLDDEVVFKTKVQKKTLHPAWNEFFETPIKSRIGAKFRVDVYDWDFGDKADYLGGTDINLEMLEPFHSQEMSLTLDGKSGAIRLKMLFKPKYVMRSRQGSSTFSGTFATPGKIVGAPVKGVGFVGGNVIKGASFLKHGIMSRFKGDDSSGDENAEEPEEASRAEPSQAPPSAILVEGATPPSSTPNSLQHARTRSVVSHFGDRLGISGGAGKGETGTATITVVSASNYPPSANVRVHIKAIGPKGAKEVLKTKAIKSGGGPVNFDPSHETCRVHNTTADAQYQIRVVDHATFGSDSTLGESLFFVDDQGSMAGQEKPVKAGTGVVSIRSSFSIPEGSLRPGTAHSNNDAASELLDSPDSKKMGRRSFLSKRSVSGA</sequence>
<organism evidence="15 16">
    <name type="scientific">Aspergillus clavatus (strain ATCC 1007 / CBS 513.65 / DSM 816 / NCTC 3887 / NRRL 1 / QM 1276 / 107)</name>
    <dbReference type="NCBI Taxonomy" id="344612"/>
    <lineage>
        <taxon>Eukaryota</taxon>
        <taxon>Fungi</taxon>
        <taxon>Dikarya</taxon>
        <taxon>Ascomycota</taxon>
        <taxon>Pezizomycotina</taxon>
        <taxon>Eurotiomycetes</taxon>
        <taxon>Eurotiomycetidae</taxon>
        <taxon>Eurotiales</taxon>
        <taxon>Aspergillaceae</taxon>
        <taxon>Aspergillus</taxon>
        <taxon>Aspergillus subgen. Fumigati</taxon>
    </lineage>
</organism>
<feature type="compositionally biased region" description="Basic and acidic residues" evidence="11">
    <location>
        <begin position="149"/>
        <end position="159"/>
    </location>
</feature>
<dbReference type="InterPro" id="IPR056910">
    <property type="entry name" value="TCB1-3_C2"/>
</dbReference>
<keyword evidence="10 12" id="KW-0472">Membrane</keyword>
<dbReference type="OMA" id="VLMDDYM"/>
<evidence type="ECO:0000256" key="7">
    <source>
        <dbReference type="ARBA" id="ARBA00022989"/>
    </source>
</evidence>
<feature type="region of interest" description="Disordered" evidence="11">
    <location>
        <begin position="74"/>
        <end position="132"/>
    </location>
</feature>
<keyword evidence="8" id="KW-0445">Lipid transport</keyword>
<evidence type="ECO:0000313" key="15">
    <source>
        <dbReference type="EMBL" id="EAW10937.1"/>
    </source>
</evidence>
<dbReference type="PANTHER" id="PTHR46980">
    <property type="entry name" value="TRICALBIN-1-RELATED"/>
    <property type="match status" value="1"/>
</dbReference>
<dbReference type="Pfam" id="PF25669">
    <property type="entry name" value="SMP_MUG190-like"/>
    <property type="match status" value="2"/>
</dbReference>
<feature type="region of interest" description="Disordered" evidence="11">
    <location>
        <begin position="1"/>
        <end position="34"/>
    </location>
</feature>
<keyword evidence="7 12" id="KW-1133">Transmembrane helix</keyword>
<dbReference type="GO" id="GO:0071944">
    <property type="term" value="C:cell periphery"/>
    <property type="evidence" value="ECO:0007669"/>
    <property type="project" value="UniProtKB-ARBA"/>
</dbReference>
<dbReference type="PRINTS" id="PR00360">
    <property type="entry name" value="C2DOMAIN"/>
</dbReference>
<evidence type="ECO:0000256" key="10">
    <source>
        <dbReference type="ARBA" id="ARBA00023136"/>
    </source>
</evidence>
<evidence type="ECO:0000256" key="8">
    <source>
        <dbReference type="ARBA" id="ARBA00023055"/>
    </source>
</evidence>
<feature type="region of interest" description="Disordered" evidence="11">
    <location>
        <begin position="140"/>
        <end position="159"/>
    </location>
</feature>
<dbReference type="EMBL" id="DS027053">
    <property type="protein sequence ID" value="EAW10937.1"/>
    <property type="molecule type" value="Genomic_DNA"/>
</dbReference>